<dbReference type="SUPFAM" id="SSF81301">
    <property type="entry name" value="Nucleotidyltransferase"/>
    <property type="match status" value="1"/>
</dbReference>
<sequence length="186" mass="19898">MSADVAAAIDLLLTERSCEAVAAFVYGSVAAGRAGPTSDVDTFVLLARPLSDGAARELRTSFVDLQRRLGYVPDTDYPVELFTVEQVHTALTGAEVERAVKQSRSAEELGTGLAESDEVEILRALLSVRLTVRHSPRLDELTALAGQVLTRHLGTASPQLHERARRVLGIRQPHSTPAGGTHNGHG</sequence>
<dbReference type="InterPro" id="IPR002934">
    <property type="entry name" value="Polymerase_NTP_transf_dom"/>
</dbReference>
<evidence type="ECO:0000313" key="3">
    <source>
        <dbReference type="EMBL" id="UZK58551.1"/>
    </source>
</evidence>
<accession>A0ABY6Q3N8</accession>
<dbReference type="Pfam" id="PF01909">
    <property type="entry name" value="NTP_transf_2"/>
    <property type="match status" value="1"/>
</dbReference>
<gene>
    <name evidence="3" type="ORF">NEH16_18310</name>
</gene>
<dbReference type="RefSeq" id="WP_265547246.1">
    <property type="nucleotide sequence ID" value="NZ_CP098740.1"/>
</dbReference>
<evidence type="ECO:0000259" key="2">
    <source>
        <dbReference type="Pfam" id="PF01909"/>
    </source>
</evidence>
<feature type="domain" description="Polymerase nucleotidyl transferase" evidence="2">
    <location>
        <begin position="21"/>
        <end position="61"/>
    </location>
</feature>
<evidence type="ECO:0000256" key="1">
    <source>
        <dbReference type="SAM" id="MobiDB-lite"/>
    </source>
</evidence>
<organism evidence="3 4">
    <name type="scientific">Streptomyces drozdowiczii</name>
    <dbReference type="NCBI Taxonomy" id="202862"/>
    <lineage>
        <taxon>Bacteria</taxon>
        <taxon>Bacillati</taxon>
        <taxon>Actinomycetota</taxon>
        <taxon>Actinomycetes</taxon>
        <taxon>Kitasatosporales</taxon>
        <taxon>Streptomycetaceae</taxon>
        <taxon>Streptomyces</taxon>
    </lineage>
</organism>
<dbReference type="EMBL" id="CP098740">
    <property type="protein sequence ID" value="UZK58551.1"/>
    <property type="molecule type" value="Genomic_DNA"/>
</dbReference>
<dbReference type="Gene3D" id="3.30.460.10">
    <property type="entry name" value="Beta Polymerase, domain 2"/>
    <property type="match status" value="1"/>
</dbReference>
<name>A0ABY6Q3N8_9ACTN</name>
<proteinExistence type="predicted"/>
<dbReference type="InterPro" id="IPR043519">
    <property type="entry name" value="NT_sf"/>
</dbReference>
<reference evidence="3" key="1">
    <citation type="journal article" date="2022" name="Front. Microbiol.">
        <title>Mirubactin C rescues the lethal effect of cell wall biosynthesis mutations in Bacillus subtilis.</title>
        <authorList>
            <person name="Kepplinger B."/>
            <person name="Wen X."/>
            <person name="Tyler A.R."/>
            <person name="Kim B.Y."/>
            <person name="Brown J."/>
            <person name="Banks P."/>
            <person name="Dashti Y."/>
            <person name="Mackenzie E.S."/>
            <person name="Wills C."/>
            <person name="Kawai Y."/>
            <person name="Waldron K.J."/>
            <person name="Allenby N.E.E."/>
            <person name="Wu L.J."/>
            <person name="Hall M.J."/>
            <person name="Errington J."/>
        </authorList>
    </citation>
    <scope>NUCLEOTIDE SEQUENCE</scope>
    <source>
        <strain evidence="3">MDA8-470</strain>
    </source>
</reference>
<protein>
    <submittedName>
        <fullName evidence="3">Nucleotidyltransferase domain-containing protein</fullName>
    </submittedName>
</protein>
<feature type="region of interest" description="Disordered" evidence="1">
    <location>
        <begin position="167"/>
        <end position="186"/>
    </location>
</feature>
<keyword evidence="4" id="KW-1185">Reference proteome</keyword>
<evidence type="ECO:0000313" key="4">
    <source>
        <dbReference type="Proteomes" id="UP001164963"/>
    </source>
</evidence>
<dbReference type="Proteomes" id="UP001164963">
    <property type="component" value="Chromosome"/>
</dbReference>
<dbReference type="CDD" id="cd05403">
    <property type="entry name" value="NT_KNTase_like"/>
    <property type="match status" value="1"/>
</dbReference>